<dbReference type="PANTHER" id="PTHR35790">
    <property type="entry name" value="HTH-TYPE TRANSCRIPTIONAL REGULATOR PCHR"/>
    <property type="match status" value="1"/>
</dbReference>
<dbReference type="GO" id="GO:0003700">
    <property type="term" value="F:DNA-binding transcription factor activity"/>
    <property type="evidence" value="ECO:0007669"/>
    <property type="project" value="InterPro"/>
</dbReference>
<evidence type="ECO:0000256" key="2">
    <source>
        <dbReference type="ARBA" id="ARBA00023125"/>
    </source>
</evidence>
<dbReference type="InterPro" id="IPR052067">
    <property type="entry name" value="Metal_resp_HTH_trans_reg"/>
</dbReference>
<keyword evidence="3" id="KW-0804">Transcription</keyword>
<keyword evidence="2" id="KW-0238">DNA-binding</keyword>
<protein>
    <submittedName>
        <fullName evidence="5">MarR family transcriptional regulator</fullName>
    </submittedName>
</protein>
<proteinExistence type="predicted"/>
<keyword evidence="1" id="KW-0805">Transcription regulation</keyword>
<evidence type="ECO:0000313" key="6">
    <source>
        <dbReference type="Proteomes" id="UP000005413"/>
    </source>
</evidence>
<dbReference type="InterPro" id="IPR036390">
    <property type="entry name" value="WH_DNA-bd_sf"/>
</dbReference>
<dbReference type="PANTHER" id="PTHR35790:SF4">
    <property type="entry name" value="HTH-TYPE TRANSCRIPTIONAL REGULATOR PCHR"/>
    <property type="match status" value="1"/>
</dbReference>
<gene>
    <name evidence="5" type="ORF">SS7213T_01401</name>
</gene>
<dbReference type="Gene3D" id="1.10.10.10">
    <property type="entry name" value="Winged helix-like DNA-binding domain superfamily/Winged helix DNA-binding domain"/>
    <property type="match status" value="1"/>
</dbReference>
<dbReference type="AlphaFoldDB" id="G5JFR6"/>
<reference evidence="5 6" key="1">
    <citation type="journal article" date="2012" name="BMC Genomics">
        <title>Comparative genomic analysis of the genus Staphylococcus including Staphylococcus aureus and its newly described sister species Staphylococcus simiae.</title>
        <authorList>
            <person name="Suzuki H."/>
            <person name="Lefebure T."/>
            <person name="Pavinski Bitar P."/>
            <person name="Stanhope M.J."/>
        </authorList>
    </citation>
    <scope>NUCLEOTIDE SEQUENCE [LARGE SCALE GENOMIC DNA]</scope>
    <source>
        <strain evidence="5 6">CCM 7213</strain>
    </source>
</reference>
<name>G5JFR6_9STAP</name>
<organism evidence="5 6">
    <name type="scientific">Staphylococcus simiae CCM 7213 = CCUG 51256</name>
    <dbReference type="NCBI Taxonomy" id="911238"/>
    <lineage>
        <taxon>Bacteria</taxon>
        <taxon>Bacillati</taxon>
        <taxon>Bacillota</taxon>
        <taxon>Bacilli</taxon>
        <taxon>Bacillales</taxon>
        <taxon>Staphylococcaceae</taxon>
        <taxon>Staphylococcus</taxon>
    </lineage>
</organism>
<feature type="domain" description="HTH marR-type" evidence="4">
    <location>
        <begin position="4"/>
        <end position="141"/>
    </location>
</feature>
<dbReference type="SUPFAM" id="SSF46785">
    <property type="entry name" value="Winged helix' DNA-binding domain"/>
    <property type="match status" value="1"/>
</dbReference>
<evidence type="ECO:0000256" key="1">
    <source>
        <dbReference type="ARBA" id="ARBA00023015"/>
    </source>
</evidence>
<evidence type="ECO:0000256" key="3">
    <source>
        <dbReference type="ARBA" id="ARBA00023163"/>
    </source>
</evidence>
<dbReference type="PROSITE" id="PS50995">
    <property type="entry name" value="HTH_MARR_2"/>
    <property type="match status" value="1"/>
</dbReference>
<dbReference type="PROSITE" id="PS01117">
    <property type="entry name" value="HTH_MARR_1"/>
    <property type="match status" value="1"/>
</dbReference>
<keyword evidence="6" id="KW-1185">Reference proteome</keyword>
<dbReference type="GO" id="GO:0003677">
    <property type="term" value="F:DNA binding"/>
    <property type="evidence" value="ECO:0007669"/>
    <property type="project" value="UniProtKB-KW"/>
</dbReference>
<dbReference type="PATRIC" id="fig|911238.3.peg.261"/>
<dbReference type="InterPro" id="IPR023187">
    <property type="entry name" value="Tscrpt_reg_MarR-type_CS"/>
</dbReference>
<dbReference type="OrthoDB" id="5358347at2"/>
<dbReference type="Proteomes" id="UP000005413">
    <property type="component" value="Unassembled WGS sequence"/>
</dbReference>
<accession>G5JFR6</accession>
<dbReference type="SMART" id="SM00347">
    <property type="entry name" value="HTH_MARR"/>
    <property type="match status" value="1"/>
</dbReference>
<dbReference type="EMBL" id="AEUN01000023">
    <property type="protein sequence ID" value="EHJ08969.1"/>
    <property type="molecule type" value="Genomic_DNA"/>
</dbReference>
<sequence>MNKEQQLMSQLREIFNKIAYLNKDRMEEALKGYKSSEIHCLEAIEEIEAPNVTKLTRALYMTRGAISKLTKRLIAKGLIETYQSQDNKKEIYFKLTPAGKDVYQLHEQLHQEFEERDRDVFNQMTEDEYRHMMTFIEKYNHHLDKEIIEKENIKK</sequence>
<dbReference type="InterPro" id="IPR000835">
    <property type="entry name" value="HTH_MarR-typ"/>
</dbReference>
<evidence type="ECO:0000259" key="4">
    <source>
        <dbReference type="PROSITE" id="PS50995"/>
    </source>
</evidence>
<dbReference type="RefSeq" id="WP_002461863.1">
    <property type="nucleotide sequence ID" value="NZ_AEUN01000023.1"/>
</dbReference>
<comment type="caution">
    <text evidence="5">The sequence shown here is derived from an EMBL/GenBank/DDBJ whole genome shotgun (WGS) entry which is preliminary data.</text>
</comment>
<evidence type="ECO:0000313" key="5">
    <source>
        <dbReference type="EMBL" id="EHJ08969.1"/>
    </source>
</evidence>
<dbReference type="Pfam" id="PF01047">
    <property type="entry name" value="MarR"/>
    <property type="match status" value="1"/>
</dbReference>
<dbReference type="InterPro" id="IPR036388">
    <property type="entry name" value="WH-like_DNA-bd_sf"/>
</dbReference>